<organism evidence="5 6">
    <name type="scientific">Ollibium composti</name>
    <dbReference type="NCBI Taxonomy" id="2675109"/>
    <lineage>
        <taxon>Bacteria</taxon>
        <taxon>Pseudomonadati</taxon>
        <taxon>Pseudomonadota</taxon>
        <taxon>Alphaproteobacteria</taxon>
        <taxon>Hyphomicrobiales</taxon>
        <taxon>Phyllobacteriaceae</taxon>
        <taxon>Ollibium</taxon>
    </lineage>
</organism>
<dbReference type="Proteomes" id="UP000306441">
    <property type="component" value="Unassembled WGS sequence"/>
</dbReference>
<evidence type="ECO:0000313" key="5">
    <source>
        <dbReference type="EMBL" id="THF55236.1"/>
    </source>
</evidence>
<accession>A0ABY2Q2M0</accession>
<evidence type="ECO:0000256" key="3">
    <source>
        <dbReference type="RuleBase" id="RU000363"/>
    </source>
</evidence>
<name>A0ABY2Q2M0_9HYPH</name>
<keyword evidence="6" id="KW-1185">Reference proteome</keyword>
<dbReference type="PANTHER" id="PTHR44196">
    <property type="entry name" value="DEHYDROGENASE/REDUCTASE SDR FAMILY MEMBER 7B"/>
    <property type="match status" value="1"/>
</dbReference>
<gene>
    <name evidence="5" type="ORF">E6C48_18495</name>
</gene>
<dbReference type="PANTHER" id="PTHR44196:SF1">
    <property type="entry name" value="DEHYDROGENASE_REDUCTASE SDR FAMILY MEMBER 7B"/>
    <property type="match status" value="1"/>
</dbReference>
<dbReference type="SMART" id="SM00822">
    <property type="entry name" value="PKS_KR"/>
    <property type="match status" value="1"/>
</dbReference>
<proteinExistence type="inferred from homology"/>
<dbReference type="InterPro" id="IPR020904">
    <property type="entry name" value="Sc_DH/Rdtase_CS"/>
</dbReference>
<comment type="caution">
    <text evidence="5">The sequence shown here is derived from an EMBL/GenBank/DDBJ whole genome shotgun (WGS) entry which is preliminary data.</text>
</comment>
<dbReference type="RefSeq" id="WP_136359661.1">
    <property type="nucleotide sequence ID" value="NZ_SSNY01000012.1"/>
</dbReference>
<dbReference type="CDD" id="cd05233">
    <property type="entry name" value="SDR_c"/>
    <property type="match status" value="1"/>
</dbReference>
<dbReference type="InterPro" id="IPR036291">
    <property type="entry name" value="NAD(P)-bd_dom_sf"/>
</dbReference>
<dbReference type="Gene3D" id="3.40.50.720">
    <property type="entry name" value="NAD(P)-binding Rossmann-like Domain"/>
    <property type="match status" value="1"/>
</dbReference>
<sequence>MTTALITGATSGIGRAMAVALSEAGYDVYAMGRNEAALKRLQGEHPRIVPVAMDVTDRDGLEALLADLVVDVLINNAGMMPPLGNFADMKVADIDTTLEVNLSAAILLTRLVVPQMRERRSGHIVFTGSSAAHAAFPNVAVYSATKAAIAGFAAALRADLSPYGIRVTELVPGRVETQLYSAILDTEARAAMYAGNVAVQPEDVAKMVIALLALPASADVTRLDIMPTRPTTQSGSK</sequence>
<dbReference type="PROSITE" id="PS00061">
    <property type="entry name" value="ADH_SHORT"/>
    <property type="match status" value="1"/>
</dbReference>
<evidence type="ECO:0000313" key="6">
    <source>
        <dbReference type="Proteomes" id="UP000306441"/>
    </source>
</evidence>
<feature type="domain" description="Ketoreductase" evidence="4">
    <location>
        <begin position="2"/>
        <end position="173"/>
    </location>
</feature>
<keyword evidence="2" id="KW-0560">Oxidoreductase</keyword>
<dbReference type="EMBL" id="SSNY01000012">
    <property type="protein sequence ID" value="THF55236.1"/>
    <property type="molecule type" value="Genomic_DNA"/>
</dbReference>
<evidence type="ECO:0000259" key="4">
    <source>
        <dbReference type="SMART" id="SM00822"/>
    </source>
</evidence>
<protein>
    <submittedName>
        <fullName evidence="5">SDR family oxidoreductase</fullName>
    </submittedName>
</protein>
<dbReference type="SUPFAM" id="SSF51735">
    <property type="entry name" value="NAD(P)-binding Rossmann-fold domains"/>
    <property type="match status" value="1"/>
</dbReference>
<dbReference type="PRINTS" id="PR00081">
    <property type="entry name" value="GDHRDH"/>
</dbReference>
<dbReference type="PRINTS" id="PR00080">
    <property type="entry name" value="SDRFAMILY"/>
</dbReference>
<dbReference type="InterPro" id="IPR057326">
    <property type="entry name" value="KR_dom"/>
</dbReference>
<dbReference type="InterPro" id="IPR002347">
    <property type="entry name" value="SDR_fam"/>
</dbReference>
<dbReference type="Pfam" id="PF00106">
    <property type="entry name" value="adh_short"/>
    <property type="match status" value="1"/>
</dbReference>
<comment type="similarity">
    <text evidence="1 3">Belongs to the short-chain dehydrogenases/reductases (SDR) family.</text>
</comment>
<reference evidence="5 6" key="1">
    <citation type="submission" date="2019-04" db="EMBL/GenBank/DDBJ databases">
        <title>Mesorhizobium composti sp. nov., isolated from compost.</title>
        <authorList>
            <person name="Lin S.-Y."/>
            <person name="Hameed A."/>
            <person name="Hsieh Y.-T."/>
            <person name="Young C.-C."/>
        </authorList>
    </citation>
    <scope>NUCLEOTIDE SEQUENCE [LARGE SCALE GENOMIC DNA]</scope>
    <source>
        <strain evidence="5 6">CC-YTH430</strain>
    </source>
</reference>
<evidence type="ECO:0000256" key="2">
    <source>
        <dbReference type="ARBA" id="ARBA00023002"/>
    </source>
</evidence>
<evidence type="ECO:0000256" key="1">
    <source>
        <dbReference type="ARBA" id="ARBA00006484"/>
    </source>
</evidence>